<evidence type="ECO:0000256" key="1">
    <source>
        <dbReference type="ARBA" id="ARBA00004772"/>
    </source>
</evidence>
<accession>A0A8J2X348</accession>
<dbReference type="InterPro" id="IPR003754">
    <property type="entry name" value="4pyrrol_synth_uPrphyn_synth"/>
</dbReference>
<evidence type="ECO:0000313" key="10">
    <source>
        <dbReference type="Proteomes" id="UP000789595"/>
    </source>
</evidence>
<dbReference type="OrthoDB" id="443551at2759"/>
<dbReference type="AlphaFoldDB" id="A0A8J2X348"/>
<comment type="function">
    <text evidence="7">Catalyzes cyclization of the linear tetrapyrrole, hydroxymethylbilane, to the macrocyclic uroporphyrinogen III.</text>
</comment>
<dbReference type="SUPFAM" id="SSF69618">
    <property type="entry name" value="HemD-like"/>
    <property type="match status" value="1"/>
</dbReference>
<evidence type="ECO:0000259" key="8">
    <source>
        <dbReference type="Pfam" id="PF02602"/>
    </source>
</evidence>
<evidence type="ECO:0000256" key="7">
    <source>
        <dbReference type="RuleBase" id="RU366031"/>
    </source>
</evidence>
<dbReference type="GO" id="GO:0006780">
    <property type="term" value="P:uroporphyrinogen III biosynthetic process"/>
    <property type="evidence" value="ECO:0007669"/>
    <property type="project" value="UniProtKB-UniRule"/>
</dbReference>
<gene>
    <name evidence="9" type="ORF">PECAL_3P24910</name>
</gene>
<reference evidence="9" key="1">
    <citation type="submission" date="2021-11" db="EMBL/GenBank/DDBJ databases">
        <authorList>
            <consortium name="Genoscope - CEA"/>
            <person name="William W."/>
        </authorList>
    </citation>
    <scope>NUCLEOTIDE SEQUENCE</scope>
</reference>
<dbReference type="PANTHER" id="PTHR38042">
    <property type="entry name" value="UROPORPHYRINOGEN-III SYNTHASE, CHLOROPLASTIC"/>
    <property type="match status" value="1"/>
</dbReference>
<proteinExistence type="inferred from homology"/>
<keyword evidence="5 7" id="KW-0627">Porphyrin biosynthesis</keyword>
<comment type="pathway">
    <text evidence="1 7">Porphyrin-containing compound metabolism; protoporphyrin-IX biosynthesis; coproporphyrinogen-III from 5-aminolevulinate: step 3/4.</text>
</comment>
<evidence type="ECO:0000256" key="4">
    <source>
        <dbReference type="ARBA" id="ARBA00023239"/>
    </source>
</evidence>
<dbReference type="Proteomes" id="UP000789595">
    <property type="component" value="Unassembled WGS sequence"/>
</dbReference>
<evidence type="ECO:0000256" key="6">
    <source>
        <dbReference type="ARBA" id="ARBA00048617"/>
    </source>
</evidence>
<comment type="similarity">
    <text evidence="2 7">Belongs to the uroporphyrinogen-III synthase family.</text>
</comment>
<organism evidence="9 10">
    <name type="scientific">Pelagomonas calceolata</name>
    <dbReference type="NCBI Taxonomy" id="35677"/>
    <lineage>
        <taxon>Eukaryota</taxon>
        <taxon>Sar</taxon>
        <taxon>Stramenopiles</taxon>
        <taxon>Ochrophyta</taxon>
        <taxon>Pelagophyceae</taxon>
        <taxon>Pelagomonadales</taxon>
        <taxon>Pelagomonadaceae</taxon>
        <taxon>Pelagomonas</taxon>
    </lineage>
</organism>
<dbReference type="Gene3D" id="3.40.50.10090">
    <property type="match status" value="2"/>
</dbReference>
<evidence type="ECO:0000256" key="2">
    <source>
        <dbReference type="ARBA" id="ARBA00008133"/>
    </source>
</evidence>
<evidence type="ECO:0000256" key="5">
    <source>
        <dbReference type="ARBA" id="ARBA00023244"/>
    </source>
</evidence>
<dbReference type="Pfam" id="PF02602">
    <property type="entry name" value="HEM4"/>
    <property type="match status" value="1"/>
</dbReference>
<dbReference type="GO" id="GO:0006782">
    <property type="term" value="P:protoporphyrinogen IX biosynthetic process"/>
    <property type="evidence" value="ECO:0007669"/>
    <property type="project" value="UniProtKB-UniRule"/>
</dbReference>
<sequence>MRGALVAVAAGAAAWAPAFRYDALPRRPTRRAAATTHGDQIVVALTREAGKNGGLARALAEHHIETVEVPCVSTQRTPQMDALLDSALLFAEDPWDWVVVTSPEAAKTFGAAVARAGLGATRDAKWRAFRLAAVGGATAAALDACQDLRPWRGSSFTPATATAAALAKALPDDSGRRVLFPASALAAPTCAPTLEEGLKERNFAVTRVDAYTTAPAPWSPEDAAAAASADVVAVGSPSAARVWAARASVNVRAACVGATSADACVELGFGRDRVFAPAKPGLAGWAGAVRDAVAALA</sequence>
<dbReference type="EC" id="4.2.1.75" evidence="3 7"/>
<dbReference type="UniPathway" id="UPA00251">
    <property type="reaction ID" value="UER00320"/>
</dbReference>
<dbReference type="GO" id="GO:0004852">
    <property type="term" value="F:uroporphyrinogen-III synthase activity"/>
    <property type="evidence" value="ECO:0007669"/>
    <property type="project" value="UniProtKB-UniRule"/>
</dbReference>
<comment type="catalytic activity">
    <reaction evidence="6 7">
        <text>hydroxymethylbilane = uroporphyrinogen III + H2O</text>
        <dbReference type="Rhea" id="RHEA:18965"/>
        <dbReference type="ChEBI" id="CHEBI:15377"/>
        <dbReference type="ChEBI" id="CHEBI:57308"/>
        <dbReference type="ChEBI" id="CHEBI:57845"/>
        <dbReference type="EC" id="4.2.1.75"/>
    </reaction>
</comment>
<dbReference type="EMBL" id="CAKKNE010000003">
    <property type="protein sequence ID" value="CAH0372491.1"/>
    <property type="molecule type" value="Genomic_DNA"/>
</dbReference>
<dbReference type="InterPro" id="IPR039793">
    <property type="entry name" value="UROS/Hem4"/>
</dbReference>
<dbReference type="InterPro" id="IPR036108">
    <property type="entry name" value="4pyrrol_syn_uPrphyn_synt_sf"/>
</dbReference>
<comment type="caution">
    <text evidence="9">The sequence shown here is derived from an EMBL/GenBank/DDBJ whole genome shotgun (WGS) entry which is preliminary data.</text>
</comment>
<protein>
    <recommendedName>
        <fullName evidence="3 7">Uroporphyrinogen-III synthase</fullName>
        <ecNumber evidence="3 7">4.2.1.75</ecNumber>
    </recommendedName>
</protein>
<keyword evidence="4 7" id="KW-0456">Lyase</keyword>
<keyword evidence="10" id="KW-1185">Reference proteome</keyword>
<dbReference type="PANTHER" id="PTHR38042:SF1">
    <property type="entry name" value="UROPORPHYRINOGEN-III SYNTHASE, CHLOROPLASTIC"/>
    <property type="match status" value="1"/>
</dbReference>
<feature type="domain" description="Tetrapyrrole biosynthesis uroporphyrinogen III synthase" evidence="8">
    <location>
        <begin position="55"/>
        <end position="274"/>
    </location>
</feature>
<evidence type="ECO:0000313" key="9">
    <source>
        <dbReference type="EMBL" id="CAH0372491.1"/>
    </source>
</evidence>
<name>A0A8J2X348_9STRA</name>
<evidence type="ECO:0000256" key="3">
    <source>
        <dbReference type="ARBA" id="ARBA00013109"/>
    </source>
</evidence>